<feature type="DNA-binding region" description="H-T-H motif" evidence="4">
    <location>
        <begin position="28"/>
        <end position="47"/>
    </location>
</feature>
<keyword evidence="2 4" id="KW-0238">DNA-binding</keyword>
<keyword evidence="7" id="KW-1185">Reference proteome</keyword>
<dbReference type="InterPro" id="IPR050109">
    <property type="entry name" value="HTH-type_TetR-like_transc_reg"/>
</dbReference>
<comment type="caution">
    <text evidence="6">The sequence shown here is derived from an EMBL/GenBank/DDBJ whole genome shotgun (WGS) entry which is preliminary data.</text>
</comment>
<proteinExistence type="predicted"/>
<dbReference type="Proteomes" id="UP001172645">
    <property type="component" value="Unassembled WGS sequence"/>
</dbReference>
<evidence type="ECO:0000256" key="2">
    <source>
        <dbReference type="ARBA" id="ARBA00023125"/>
    </source>
</evidence>
<dbReference type="Gene3D" id="1.10.357.10">
    <property type="entry name" value="Tetracycline Repressor, domain 2"/>
    <property type="match status" value="1"/>
</dbReference>
<evidence type="ECO:0000256" key="4">
    <source>
        <dbReference type="PROSITE-ProRule" id="PRU00335"/>
    </source>
</evidence>
<dbReference type="PANTHER" id="PTHR30055">
    <property type="entry name" value="HTH-TYPE TRANSCRIPTIONAL REGULATOR RUTR"/>
    <property type="match status" value="1"/>
</dbReference>
<dbReference type="SUPFAM" id="SSF46689">
    <property type="entry name" value="Homeodomain-like"/>
    <property type="match status" value="1"/>
</dbReference>
<dbReference type="Pfam" id="PF00440">
    <property type="entry name" value="TetR_N"/>
    <property type="match status" value="1"/>
</dbReference>
<name>A0ABT7JUA9_9HYPH</name>
<dbReference type="PANTHER" id="PTHR30055:SF234">
    <property type="entry name" value="HTH-TYPE TRANSCRIPTIONAL REGULATOR BETI"/>
    <property type="match status" value="1"/>
</dbReference>
<dbReference type="PROSITE" id="PS50977">
    <property type="entry name" value="HTH_TETR_2"/>
    <property type="match status" value="1"/>
</dbReference>
<dbReference type="RefSeq" id="WP_285868958.1">
    <property type="nucleotide sequence ID" value="NZ_JARFYM010000009.1"/>
</dbReference>
<reference evidence="6" key="1">
    <citation type="submission" date="2023-06" db="EMBL/GenBank/DDBJ databases">
        <title>Phylogenetic Diversity of Rhizobium strains.</title>
        <authorList>
            <person name="Moura F.T."/>
            <person name="Helene L.C.F."/>
            <person name="Hungria M."/>
        </authorList>
    </citation>
    <scope>NUCLEOTIDE SEQUENCE</scope>
    <source>
        <strain evidence="6">CCGE526</strain>
    </source>
</reference>
<keyword evidence="3" id="KW-0804">Transcription</keyword>
<evidence type="ECO:0000313" key="7">
    <source>
        <dbReference type="Proteomes" id="UP001172645"/>
    </source>
</evidence>
<dbReference type="InterPro" id="IPR049445">
    <property type="entry name" value="TetR_SbtR-like_C"/>
</dbReference>
<feature type="domain" description="HTH tetR-type" evidence="5">
    <location>
        <begin position="6"/>
        <end position="65"/>
    </location>
</feature>
<accession>A0ABT7JUA9</accession>
<organism evidence="6 7">
    <name type="scientific">Rhizobium mayense</name>
    <dbReference type="NCBI Taxonomy" id="1312184"/>
    <lineage>
        <taxon>Bacteria</taxon>
        <taxon>Pseudomonadati</taxon>
        <taxon>Pseudomonadota</taxon>
        <taxon>Alphaproteobacteria</taxon>
        <taxon>Hyphomicrobiales</taxon>
        <taxon>Rhizobiaceae</taxon>
        <taxon>Rhizobium/Agrobacterium group</taxon>
        <taxon>Rhizobium</taxon>
    </lineage>
</organism>
<dbReference type="InterPro" id="IPR009057">
    <property type="entry name" value="Homeodomain-like_sf"/>
</dbReference>
<dbReference type="EMBL" id="JARFYM010000009">
    <property type="protein sequence ID" value="MDL2399913.1"/>
    <property type="molecule type" value="Genomic_DNA"/>
</dbReference>
<evidence type="ECO:0000313" key="6">
    <source>
        <dbReference type="EMBL" id="MDL2399913.1"/>
    </source>
</evidence>
<dbReference type="PRINTS" id="PR00455">
    <property type="entry name" value="HTHTETR"/>
</dbReference>
<dbReference type="InterPro" id="IPR001647">
    <property type="entry name" value="HTH_TetR"/>
</dbReference>
<evidence type="ECO:0000256" key="3">
    <source>
        <dbReference type="ARBA" id="ARBA00023163"/>
    </source>
</evidence>
<dbReference type="Pfam" id="PF21597">
    <property type="entry name" value="TetR_C_43"/>
    <property type="match status" value="1"/>
</dbReference>
<protein>
    <submittedName>
        <fullName evidence="6">Helix-turn-helix domain-containing protein</fullName>
    </submittedName>
</protein>
<gene>
    <name evidence="6" type="ORF">PY649_13480</name>
</gene>
<keyword evidence="1" id="KW-0805">Transcription regulation</keyword>
<evidence type="ECO:0000259" key="5">
    <source>
        <dbReference type="PROSITE" id="PS50977"/>
    </source>
</evidence>
<sequence>MRADARENYNHLLLIARDVVAEQGVNASLRDIARRANIGWATLQRHFPTREALLDALLRKSLEELAQRADTLEASMSSTDALVIWLRDAVGFVQVYSGVVSMMASAMADPESALHASCDDLRRAGARLLERAQADQVARRDLNGNDLFALIGALGWIGDQPSFASRSKDLFKVVVGAILTERAAIENIMDANPMSA</sequence>
<evidence type="ECO:0000256" key="1">
    <source>
        <dbReference type="ARBA" id="ARBA00023015"/>
    </source>
</evidence>